<accession>A0A5N8V817</accession>
<sequence>MTTTPRSPRLLLLSTALLAVAGIALLVMAHDQEPLAPATSSTARATTDPSSAPAAPGRKPAVATAPSTTPSGSTPSVAQSALPPHGEGVAGDRAIQQSLVAAWPCDLPAADERELLTAGRALLRADATGVGRAAWPGVFPGSGQEVVPAFATARFRIQAAIARRDGRPDKAVVHLVWAGMDRGGTFTDLRITDWRFARTTSKKEATTWNPQPRT</sequence>
<gene>
    <name evidence="3" type="ORF">FNH09_01970</name>
</gene>
<comment type="caution">
    <text evidence="3">The sequence shown here is derived from an EMBL/GenBank/DDBJ whole genome shotgun (WGS) entry which is preliminary data.</text>
</comment>
<reference evidence="3 4" key="1">
    <citation type="submission" date="2019-07" db="EMBL/GenBank/DDBJ databases">
        <title>New species of Amycolatopsis and Streptomyces.</title>
        <authorList>
            <person name="Duangmal K."/>
            <person name="Teo W.F.A."/>
            <person name="Lipun K."/>
        </authorList>
    </citation>
    <scope>NUCLEOTIDE SEQUENCE [LARGE SCALE GENOMIC DNA]</scope>
    <source>
        <strain evidence="3 4">NBRC 109810</strain>
    </source>
</reference>
<keyword evidence="2" id="KW-0732">Signal</keyword>
<name>A0A5N8V817_9ACTN</name>
<feature type="compositionally biased region" description="Low complexity" evidence="1">
    <location>
        <begin position="37"/>
        <end position="78"/>
    </location>
</feature>
<evidence type="ECO:0000256" key="2">
    <source>
        <dbReference type="SAM" id="SignalP"/>
    </source>
</evidence>
<feature type="chain" id="PRO_5025024680" description="Nuclear transport factor 2 family protein" evidence="2">
    <location>
        <begin position="30"/>
        <end position="214"/>
    </location>
</feature>
<protein>
    <recommendedName>
        <fullName evidence="5">Nuclear transport factor 2 family protein</fullName>
    </recommendedName>
</protein>
<organism evidence="3 4">
    <name type="scientific">Streptomyces adustus</name>
    <dbReference type="NCBI Taxonomy" id="1609272"/>
    <lineage>
        <taxon>Bacteria</taxon>
        <taxon>Bacillati</taxon>
        <taxon>Actinomycetota</taxon>
        <taxon>Actinomycetes</taxon>
        <taxon>Kitasatosporales</taxon>
        <taxon>Streptomycetaceae</taxon>
        <taxon>Streptomyces</taxon>
    </lineage>
</organism>
<feature type="region of interest" description="Disordered" evidence="1">
    <location>
        <begin position="37"/>
        <end position="89"/>
    </location>
</feature>
<evidence type="ECO:0008006" key="5">
    <source>
        <dbReference type="Google" id="ProtNLM"/>
    </source>
</evidence>
<proteinExistence type="predicted"/>
<dbReference type="Proteomes" id="UP000325849">
    <property type="component" value="Unassembled WGS sequence"/>
</dbReference>
<evidence type="ECO:0000256" key="1">
    <source>
        <dbReference type="SAM" id="MobiDB-lite"/>
    </source>
</evidence>
<evidence type="ECO:0000313" key="4">
    <source>
        <dbReference type="Proteomes" id="UP000325849"/>
    </source>
</evidence>
<keyword evidence="4" id="KW-1185">Reference proteome</keyword>
<dbReference type="EMBL" id="VJZD01000004">
    <property type="protein sequence ID" value="MPY30125.1"/>
    <property type="molecule type" value="Genomic_DNA"/>
</dbReference>
<evidence type="ECO:0000313" key="3">
    <source>
        <dbReference type="EMBL" id="MPY30125.1"/>
    </source>
</evidence>
<feature type="signal peptide" evidence="2">
    <location>
        <begin position="1"/>
        <end position="29"/>
    </location>
</feature>
<dbReference type="AlphaFoldDB" id="A0A5N8V817"/>